<proteinExistence type="predicted"/>
<evidence type="ECO:0000313" key="3">
    <source>
        <dbReference type="Proteomes" id="UP000288805"/>
    </source>
</evidence>
<name>A0A438JAF5_VITVI</name>
<reference evidence="2 3" key="1">
    <citation type="journal article" date="2018" name="PLoS Genet.">
        <title>Population sequencing reveals clonal diversity and ancestral inbreeding in the grapevine cultivar Chardonnay.</title>
        <authorList>
            <person name="Roach M.J."/>
            <person name="Johnson D.L."/>
            <person name="Bohlmann J."/>
            <person name="van Vuuren H.J."/>
            <person name="Jones S.J."/>
            <person name="Pretorius I.S."/>
            <person name="Schmidt S.A."/>
            <person name="Borneman A.R."/>
        </authorList>
    </citation>
    <scope>NUCLEOTIDE SEQUENCE [LARGE SCALE GENOMIC DNA]</scope>
    <source>
        <strain evidence="3">cv. Chardonnay</strain>
        <tissue evidence="2">Leaf</tissue>
    </source>
</reference>
<organism evidence="2 3">
    <name type="scientific">Vitis vinifera</name>
    <name type="common">Grape</name>
    <dbReference type="NCBI Taxonomy" id="29760"/>
    <lineage>
        <taxon>Eukaryota</taxon>
        <taxon>Viridiplantae</taxon>
        <taxon>Streptophyta</taxon>
        <taxon>Embryophyta</taxon>
        <taxon>Tracheophyta</taxon>
        <taxon>Spermatophyta</taxon>
        <taxon>Magnoliopsida</taxon>
        <taxon>eudicotyledons</taxon>
        <taxon>Gunneridae</taxon>
        <taxon>Pentapetalae</taxon>
        <taxon>rosids</taxon>
        <taxon>Vitales</taxon>
        <taxon>Vitaceae</taxon>
        <taxon>Viteae</taxon>
        <taxon>Vitis</taxon>
    </lineage>
</organism>
<accession>A0A438JAF5</accession>
<dbReference type="Proteomes" id="UP000288805">
    <property type="component" value="Unassembled WGS sequence"/>
</dbReference>
<gene>
    <name evidence="2" type="ORF">CK203_023912</name>
</gene>
<dbReference type="EMBL" id="QGNW01000054">
    <property type="protein sequence ID" value="RVX05883.1"/>
    <property type="molecule type" value="Genomic_DNA"/>
</dbReference>
<protein>
    <submittedName>
        <fullName evidence="2">Uncharacterized protein</fullName>
    </submittedName>
</protein>
<sequence length="178" mass="20308">MDDLFRRASKYSMLEDDVRVTTQQILVVGQTSRSDAERSSRPPDQPRPSGRRQREQNCPELSFLTPLTVSYEKLLPMIQDLSDFRWPEPIRMDPAKRDYSKKVRDTLRSYDSGTSKAPVAPKAIINYIHEGPLDEEYNSKRKSQRLLGAASVCERVNSIRPGLTDGSAHPIDEMIVFP</sequence>
<comment type="caution">
    <text evidence="2">The sequence shown here is derived from an EMBL/GenBank/DDBJ whole genome shotgun (WGS) entry which is preliminary data.</text>
</comment>
<evidence type="ECO:0000313" key="2">
    <source>
        <dbReference type="EMBL" id="RVX05883.1"/>
    </source>
</evidence>
<feature type="region of interest" description="Disordered" evidence="1">
    <location>
        <begin position="28"/>
        <end position="57"/>
    </location>
</feature>
<dbReference type="AlphaFoldDB" id="A0A438JAF5"/>
<evidence type="ECO:0000256" key="1">
    <source>
        <dbReference type="SAM" id="MobiDB-lite"/>
    </source>
</evidence>